<evidence type="ECO:0000256" key="8">
    <source>
        <dbReference type="ARBA" id="ARBA00022842"/>
    </source>
</evidence>
<evidence type="ECO:0000313" key="13">
    <source>
        <dbReference type="Proteomes" id="UP001208656"/>
    </source>
</evidence>
<keyword evidence="7" id="KW-0862">Zinc</keyword>
<feature type="chain" id="PRO_5045209120" evidence="11">
    <location>
        <begin position="26"/>
        <end position="489"/>
    </location>
</feature>
<evidence type="ECO:0000256" key="7">
    <source>
        <dbReference type="ARBA" id="ARBA00022833"/>
    </source>
</evidence>
<dbReference type="PRINTS" id="PR00113">
    <property type="entry name" value="ALKPHPHTASE"/>
</dbReference>
<evidence type="ECO:0000313" key="12">
    <source>
        <dbReference type="EMBL" id="MCU9593278.1"/>
    </source>
</evidence>
<protein>
    <submittedName>
        <fullName evidence="12">Alkaline phosphatase</fullName>
    </submittedName>
</protein>
<gene>
    <name evidence="12" type="ORF">OEV82_02260</name>
</gene>
<keyword evidence="8" id="KW-0460">Magnesium</keyword>
<keyword evidence="4" id="KW-0597">Phosphoprotein</keyword>
<comment type="cofactor">
    <cofactor evidence="1">
        <name>Mg(2+)</name>
        <dbReference type="ChEBI" id="CHEBI:18420"/>
    </cofactor>
</comment>
<evidence type="ECO:0000256" key="3">
    <source>
        <dbReference type="ARBA" id="ARBA00005984"/>
    </source>
</evidence>
<name>A0ABT2WC84_9BACI</name>
<dbReference type="PANTHER" id="PTHR11596:SF5">
    <property type="entry name" value="ALKALINE PHOSPHATASE"/>
    <property type="match status" value="1"/>
</dbReference>
<keyword evidence="13" id="KW-1185">Reference proteome</keyword>
<organism evidence="12 13">
    <name type="scientific">Pallidibacillus thermolactis</name>
    <dbReference type="NCBI Taxonomy" id="251051"/>
    <lineage>
        <taxon>Bacteria</taxon>
        <taxon>Bacillati</taxon>
        <taxon>Bacillota</taxon>
        <taxon>Bacilli</taxon>
        <taxon>Bacillales</taxon>
        <taxon>Bacillaceae</taxon>
        <taxon>Pallidibacillus</taxon>
    </lineage>
</organism>
<keyword evidence="6" id="KW-0378">Hydrolase</keyword>
<dbReference type="PROSITE" id="PS00123">
    <property type="entry name" value="ALKALINE_PHOSPHATASE"/>
    <property type="match status" value="1"/>
</dbReference>
<comment type="caution">
    <text evidence="12">The sequence shown here is derived from an EMBL/GenBank/DDBJ whole genome shotgun (WGS) entry which is preliminary data.</text>
</comment>
<dbReference type="CDD" id="cd16012">
    <property type="entry name" value="ALP"/>
    <property type="match status" value="1"/>
</dbReference>
<evidence type="ECO:0000256" key="2">
    <source>
        <dbReference type="ARBA" id="ARBA00001947"/>
    </source>
</evidence>
<keyword evidence="11" id="KW-0732">Signal</keyword>
<evidence type="ECO:0000256" key="11">
    <source>
        <dbReference type="SAM" id="SignalP"/>
    </source>
</evidence>
<evidence type="ECO:0000256" key="10">
    <source>
        <dbReference type="SAM" id="MobiDB-lite"/>
    </source>
</evidence>
<evidence type="ECO:0000256" key="6">
    <source>
        <dbReference type="ARBA" id="ARBA00022801"/>
    </source>
</evidence>
<evidence type="ECO:0000256" key="5">
    <source>
        <dbReference type="ARBA" id="ARBA00022723"/>
    </source>
</evidence>
<dbReference type="InterPro" id="IPR018299">
    <property type="entry name" value="Alkaline_phosphatase_AS"/>
</dbReference>
<dbReference type="Proteomes" id="UP001208656">
    <property type="component" value="Unassembled WGS sequence"/>
</dbReference>
<proteinExistence type="inferred from homology"/>
<keyword evidence="5" id="KW-0479">Metal-binding</keyword>
<feature type="signal peptide" evidence="11">
    <location>
        <begin position="1"/>
        <end position="25"/>
    </location>
</feature>
<dbReference type="InterPro" id="IPR001952">
    <property type="entry name" value="Alkaline_phosphatase"/>
</dbReference>
<dbReference type="PANTHER" id="PTHR11596">
    <property type="entry name" value="ALKALINE PHOSPHATASE"/>
    <property type="match status" value="1"/>
</dbReference>
<dbReference type="Pfam" id="PF00245">
    <property type="entry name" value="Alk_phosphatase"/>
    <property type="match status" value="1"/>
</dbReference>
<dbReference type="SMART" id="SM00098">
    <property type="entry name" value="alkPPc"/>
    <property type="match status" value="1"/>
</dbReference>
<evidence type="ECO:0000256" key="4">
    <source>
        <dbReference type="ARBA" id="ARBA00022553"/>
    </source>
</evidence>
<dbReference type="Gene3D" id="1.10.60.40">
    <property type="match status" value="1"/>
</dbReference>
<feature type="region of interest" description="Disordered" evidence="10">
    <location>
        <begin position="25"/>
        <end position="52"/>
    </location>
</feature>
<dbReference type="PROSITE" id="PS51257">
    <property type="entry name" value="PROKAR_LIPOPROTEIN"/>
    <property type="match status" value="1"/>
</dbReference>
<dbReference type="EMBL" id="JAOUSE010000003">
    <property type="protein sequence ID" value="MCU9593278.1"/>
    <property type="molecule type" value="Genomic_DNA"/>
</dbReference>
<evidence type="ECO:0000256" key="9">
    <source>
        <dbReference type="RuleBase" id="RU003946"/>
    </source>
</evidence>
<dbReference type="SUPFAM" id="SSF53649">
    <property type="entry name" value="Alkaline phosphatase-like"/>
    <property type="match status" value="1"/>
</dbReference>
<comment type="similarity">
    <text evidence="3 9">Belongs to the alkaline phosphatase family.</text>
</comment>
<dbReference type="InterPro" id="IPR017850">
    <property type="entry name" value="Alkaline_phosphatase_core_sf"/>
</dbReference>
<dbReference type="Gene3D" id="3.40.720.10">
    <property type="entry name" value="Alkaline Phosphatase, subunit A"/>
    <property type="match status" value="1"/>
</dbReference>
<sequence length="489" mass="53567">MKDWKKKIVPLAAASAIALAGCSGAAESSDVPEETDEQRNVTEQTAEKDDATKTDEVKNIIFLIGDGMGVSYTSAYRYLKDDPTTQFVEKTAFDEYLVGQQMTYPEDPEENITDSAASATSMASGIKTYNNSVNIDNDGGTEVKTVLEAAKEQGKATGIVSTSEVTHATPASYGAHDPSRNNQNEIADDYFDEMIHDEHKIDVILGGGIAFFEREDRNLAQEFQDAGYSYVKTAEELRKDHNEKVLGLFAPVGMDKELDRPDEQPSLAEMTKEAIERLNQIEEGFFLMVEGSQIDWAGHDNDIVGTMSEMASFEEAFKVAIDFAKEDGHTLVVATADHSTGGFSLAQGSNYIWDPAPIKAANATPDWMAAQLVDEGKPIEEVLTIQNVGFELTDEEIQSVKEALHSGDEDLRTIVDDAIEKIYDTRSNTGWTTGGHTGEDVNVYAFGPSSEKFAGHLDNTDQAKIIFELIGAKVEIHDIPVQSENNEEE</sequence>
<comment type="cofactor">
    <cofactor evidence="2">
        <name>Zn(2+)</name>
        <dbReference type="ChEBI" id="CHEBI:29105"/>
    </cofactor>
</comment>
<accession>A0ABT2WC84</accession>
<reference evidence="12 13" key="1">
    <citation type="submission" date="2022-10" db="EMBL/GenBank/DDBJ databases">
        <title>Description of Fervidibacillus gen. nov. in the family Fervidibacillaceae fam. nov. with two species, Fervidibacillus albus sp. nov., and Fervidibacillus halotolerans sp. nov., isolated from tidal flat sediments.</title>
        <authorList>
            <person name="Kwon K.K."/>
            <person name="Yang S.-H."/>
        </authorList>
    </citation>
    <scope>NUCLEOTIDE SEQUENCE [LARGE SCALE GENOMIC DNA]</scope>
    <source>
        <strain evidence="12 13">DSM 23332</strain>
    </source>
</reference>
<feature type="compositionally biased region" description="Basic and acidic residues" evidence="10">
    <location>
        <begin position="37"/>
        <end position="52"/>
    </location>
</feature>
<evidence type="ECO:0000256" key="1">
    <source>
        <dbReference type="ARBA" id="ARBA00001946"/>
    </source>
</evidence>